<dbReference type="AlphaFoldDB" id="A0A194X5R0"/>
<proteinExistence type="predicted"/>
<feature type="transmembrane region" description="Helical" evidence="1">
    <location>
        <begin position="62"/>
        <end position="85"/>
    </location>
</feature>
<keyword evidence="1" id="KW-0812">Transmembrane</keyword>
<dbReference type="EMBL" id="KQ947418">
    <property type="protein sequence ID" value="KUJ15414.1"/>
    <property type="molecule type" value="Genomic_DNA"/>
</dbReference>
<keyword evidence="1" id="KW-1133">Transmembrane helix</keyword>
<dbReference type="RefSeq" id="XP_018069769.1">
    <property type="nucleotide sequence ID" value="XM_018218535.1"/>
</dbReference>
<evidence type="ECO:0000313" key="3">
    <source>
        <dbReference type="Proteomes" id="UP000070700"/>
    </source>
</evidence>
<evidence type="ECO:0000313" key="2">
    <source>
        <dbReference type="EMBL" id="KUJ15414.1"/>
    </source>
</evidence>
<evidence type="ECO:0000256" key="1">
    <source>
        <dbReference type="SAM" id="Phobius"/>
    </source>
</evidence>
<dbReference type="Proteomes" id="UP000070700">
    <property type="component" value="Unassembled WGS sequence"/>
</dbReference>
<organism evidence="2 3">
    <name type="scientific">Mollisia scopiformis</name>
    <name type="common">Conifer needle endophyte fungus</name>
    <name type="synonym">Phialocephala scopiformis</name>
    <dbReference type="NCBI Taxonomy" id="149040"/>
    <lineage>
        <taxon>Eukaryota</taxon>
        <taxon>Fungi</taxon>
        <taxon>Dikarya</taxon>
        <taxon>Ascomycota</taxon>
        <taxon>Pezizomycotina</taxon>
        <taxon>Leotiomycetes</taxon>
        <taxon>Helotiales</taxon>
        <taxon>Mollisiaceae</taxon>
        <taxon>Mollisia</taxon>
    </lineage>
</organism>
<dbReference type="GeneID" id="28828261"/>
<feature type="transmembrane region" description="Helical" evidence="1">
    <location>
        <begin position="105"/>
        <end position="128"/>
    </location>
</feature>
<gene>
    <name evidence="2" type="ORF">LY89DRAFT_719968</name>
</gene>
<dbReference type="InParanoid" id="A0A194X5R0"/>
<keyword evidence="1" id="KW-0472">Membrane</keyword>
<feature type="transmembrane region" description="Helical" evidence="1">
    <location>
        <begin position="32"/>
        <end position="50"/>
    </location>
</feature>
<keyword evidence="3" id="KW-1185">Reference proteome</keyword>
<accession>A0A194X5R0</accession>
<dbReference type="KEGG" id="psco:LY89DRAFT_719968"/>
<reference evidence="2 3" key="1">
    <citation type="submission" date="2015-10" db="EMBL/GenBank/DDBJ databases">
        <title>Full genome of DAOMC 229536 Phialocephala scopiformis, a fungal endophyte of spruce producing the potent anti-insectan compound rugulosin.</title>
        <authorList>
            <consortium name="DOE Joint Genome Institute"/>
            <person name="Walker A.K."/>
            <person name="Frasz S.L."/>
            <person name="Seifert K.A."/>
            <person name="Miller J.D."/>
            <person name="Mondo S.J."/>
            <person name="Labutti K."/>
            <person name="Lipzen A."/>
            <person name="Dockter R."/>
            <person name="Kennedy M."/>
            <person name="Grigoriev I.V."/>
            <person name="Spatafora J.W."/>
        </authorList>
    </citation>
    <scope>NUCLEOTIDE SEQUENCE [LARGE SCALE GENOMIC DNA]</scope>
    <source>
        <strain evidence="2 3">CBS 120377</strain>
    </source>
</reference>
<name>A0A194X5R0_MOLSC</name>
<sequence length="196" mass="21162">MSFLSESSSGRGDAGLIIRDIKARLGHLSTSAFYTAGIGAAFLALGFNTYREDGKFLHHVEAARSLFALSTLFGLLTGLGCGFTANVLPTEAGTLVPKAFPWAYRVWFCLLSVAGALFLAGLCIWVGAEKGTSDYSWVTVAVVLICTFLFILMLITLSWPDIENWGSTPVPMFSPSLLIPRTRASLTREEVQGSLE</sequence>
<feature type="transmembrane region" description="Helical" evidence="1">
    <location>
        <begin position="135"/>
        <end position="159"/>
    </location>
</feature>
<protein>
    <submittedName>
        <fullName evidence="2">Uncharacterized protein</fullName>
    </submittedName>
</protein>